<evidence type="ECO:0000256" key="2">
    <source>
        <dbReference type="ARBA" id="ARBA00007452"/>
    </source>
</evidence>
<comment type="function">
    <text evidence="1 8">Involved in DNA repair and RecF pathway recombination.</text>
</comment>
<dbReference type="InterPro" id="IPR042242">
    <property type="entry name" value="RecO_C"/>
</dbReference>
<dbReference type="KEGG" id="cyz:C3B44_03120"/>
<protein>
    <recommendedName>
        <fullName evidence="3 8">DNA repair protein RecO</fullName>
    </recommendedName>
    <alternativeName>
        <fullName evidence="7 8">Recombination protein O</fullName>
    </alternativeName>
</protein>
<keyword evidence="6 8" id="KW-0234">DNA repair</keyword>
<dbReference type="GO" id="GO:0006310">
    <property type="term" value="P:DNA recombination"/>
    <property type="evidence" value="ECO:0007669"/>
    <property type="project" value="UniProtKB-UniRule"/>
</dbReference>
<evidence type="ECO:0000256" key="7">
    <source>
        <dbReference type="ARBA" id="ARBA00033409"/>
    </source>
</evidence>
<evidence type="ECO:0000256" key="1">
    <source>
        <dbReference type="ARBA" id="ARBA00003065"/>
    </source>
</evidence>
<dbReference type="Gene3D" id="6.20.220.20">
    <property type="entry name" value="Recombination protein O, zinc-binding domain"/>
    <property type="match status" value="1"/>
</dbReference>
<dbReference type="PANTHER" id="PTHR33991">
    <property type="entry name" value="DNA REPAIR PROTEIN RECO"/>
    <property type="match status" value="1"/>
</dbReference>
<keyword evidence="5 8" id="KW-0233">DNA recombination</keyword>
<dbReference type="Pfam" id="PF02565">
    <property type="entry name" value="RecO_C"/>
    <property type="match status" value="1"/>
</dbReference>
<keyword evidence="4 8" id="KW-0227">DNA damage</keyword>
<dbReference type="InterPro" id="IPR012340">
    <property type="entry name" value="NA-bd_OB-fold"/>
</dbReference>
<organism evidence="10 11">
    <name type="scientific">Corynebacterium yudongzhengii</name>
    <dbReference type="NCBI Taxonomy" id="2080740"/>
    <lineage>
        <taxon>Bacteria</taxon>
        <taxon>Bacillati</taxon>
        <taxon>Actinomycetota</taxon>
        <taxon>Actinomycetes</taxon>
        <taxon>Mycobacteriales</taxon>
        <taxon>Corynebacteriaceae</taxon>
        <taxon>Corynebacterium</taxon>
    </lineage>
</organism>
<dbReference type="GO" id="GO:0043590">
    <property type="term" value="C:bacterial nucleoid"/>
    <property type="evidence" value="ECO:0007669"/>
    <property type="project" value="TreeGrafter"/>
</dbReference>
<proteinExistence type="inferred from homology"/>
<dbReference type="SUPFAM" id="SSF57863">
    <property type="entry name" value="ArfGap/RecO-like zinc finger"/>
    <property type="match status" value="1"/>
</dbReference>
<gene>
    <name evidence="8" type="primary">recO</name>
    <name evidence="10" type="ORF">DF222_05125</name>
</gene>
<dbReference type="AlphaFoldDB" id="A0A2U1T7H7"/>
<dbReference type="PANTHER" id="PTHR33991:SF1">
    <property type="entry name" value="DNA REPAIR PROTEIN RECO"/>
    <property type="match status" value="1"/>
</dbReference>
<dbReference type="Gene3D" id="1.20.1440.120">
    <property type="entry name" value="Recombination protein O, C-terminal domain"/>
    <property type="match status" value="1"/>
</dbReference>
<dbReference type="GO" id="GO:0006302">
    <property type="term" value="P:double-strand break repair"/>
    <property type="evidence" value="ECO:0007669"/>
    <property type="project" value="TreeGrafter"/>
</dbReference>
<reference evidence="11" key="1">
    <citation type="submission" date="2018-04" db="EMBL/GenBank/DDBJ databases">
        <authorList>
            <person name="Liu S."/>
            <person name="Wang Z."/>
            <person name="Li J."/>
        </authorList>
    </citation>
    <scope>NUCLEOTIDE SEQUENCE [LARGE SCALE GENOMIC DNA]</scope>
    <source>
        <strain evidence="11">2189</strain>
    </source>
</reference>
<dbReference type="InterPro" id="IPR022572">
    <property type="entry name" value="DNA_rep/recomb_RecO_N"/>
</dbReference>
<dbReference type="InterPro" id="IPR003717">
    <property type="entry name" value="RecO"/>
</dbReference>
<dbReference type="SUPFAM" id="SSF50249">
    <property type="entry name" value="Nucleic acid-binding proteins"/>
    <property type="match status" value="1"/>
</dbReference>
<keyword evidence="11" id="KW-1185">Reference proteome</keyword>
<accession>A0A2U1T7H7</accession>
<dbReference type="NCBIfam" id="TIGR00613">
    <property type="entry name" value="reco"/>
    <property type="match status" value="1"/>
</dbReference>
<dbReference type="Pfam" id="PF11967">
    <property type="entry name" value="RecO_N"/>
    <property type="match status" value="1"/>
</dbReference>
<evidence type="ECO:0000256" key="5">
    <source>
        <dbReference type="ARBA" id="ARBA00023172"/>
    </source>
</evidence>
<dbReference type="InterPro" id="IPR037278">
    <property type="entry name" value="ARFGAP/RecO"/>
</dbReference>
<evidence type="ECO:0000256" key="8">
    <source>
        <dbReference type="HAMAP-Rule" id="MF_00201"/>
    </source>
</evidence>
<evidence type="ECO:0000313" key="10">
    <source>
        <dbReference type="EMBL" id="PWC01960.1"/>
    </source>
</evidence>
<evidence type="ECO:0000313" key="11">
    <source>
        <dbReference type="Proteomes" id="UP000244989"/>
    </source>
</evidence>
<comment type="similarity">
    <text evidence="2 8">Belongs to the RecO family.</text>
</comment>
<dbReference type="EMBL" id="QEEZ01000007">
    <property type="protein sequence ID" value="PWC01960.1"/>
    <property type="molecule type" value="Genomic_DNA"/>
</dbReference>
<evidence type="ECO:0000256" key="3">
    <source>
        <dbReference type="ARBA" id="ARBA00021310"/>
    </source>
</evidence>
<dbReference type="RefSeq" id="WP_108431086.1">
    <property type="nucleotide sequence ID" value="NZ_CP026947.1"/>
</dbReference>
<evidence type="ECO:0000259" key="9">
    <source>
        <dbReference type="Pfam" id="PF11967"/>
    </source>
</evidence>
<evidence type="ECO:0000256" key="6">
    <source>
        <dbReference type="ARBA" id="ARBA00023204"/>
    </source>
</evidence>
<dbReference type="HAMAP" id="MF_00201">
    <property type="entry name" value="RecO"/>
    <property type="match status" value="1"/>
</dbReference>
<dbReference type="OrthoDB" id="9812244at2"/>
<sequence>MRRGSFREKAVVVRTHDFGEADRIIVLLTRGSGLVRAVAKGVRRAKSRFGSRLQPFVLLDVTMYAGKNLATITTADTVRYFAGPLIDDWDRYSAAAVILETAEQFTRHVDTNEELFDAVVDALDWLGETPYPTATLDGFLLQAMELEGFAPSLFDCAACQKPGPHHAFNPAVGGAVCYECRPSQSYSVPEETLHLMWLLLKSHRAAAAELLLSPEGPVLAERAHRLVTAHLQWHLDSGIRSLRIMDQH</sequence>
<feature type="domain" description="DNA replication/recombination mediator RecO N-terminal" evidence="9">
    <location>
        <begin position="5"/>
        <end position="81"/>
    </location>
</feature>
<comment type="caution">
    <text evidence="10">The sequence shown here is derived from an EMBL/GenBank/DDBJ whole genome shotgun (WGS) entry which is preliminary data.</text>
</comment>
<dbReference type="Gene3D" id="2.40.50.140">
    <property type="entry name" value="Nucleic acid-binding proteins"/>
    <property type="match status" value="1"/>
</dbReference>
<dbReference type="Proteomes" id="UP000244989">
    <property type="component" value="Unassembled WGS sequence"/>
</dbReference>
<evidence type="ECO:0000256" key="4">
    <source>
        <dbReference type="ARBA" id="ARBA00022763"/>
    </source>
</evidence>
<name>A0A2U1T7H7_9CORY</name>